<dbReference type="EMBL" id="CAXKWB010020809">
    <property type="protein sequence ID" value="CAL4122796.1"/>
    <property type="molecule type" value="Genomic_DNA"/>
</dbReference>
<dbReference type="AlphaFoldDB" id="A0AAV2RGV9"/>
<keyword evidence="2" id="KW-1185">Reference proteome</keyword>
<dbReference type="Gene3D" id="3.80.10.10">
    <property type="entry name" value="Ribonuclease Inhibitor"/>
    <property type="match status" value="1"/>
</dbReference>
<dbReference type="SUPFAM" id="SSF52047">
    <property type="entry name" value="RNI-like"/>
    <property type="match status" value="1"/>
</dbReference>
<sequence length="290" mass="32189">REMVVHNVCTRSKGPGVSTLETLCTHKVLKLMTSAVRRKGWTNNKPLLHQILQHNLPHYIRQHLQNLLLSDWRLYDTVTLHLLGVLLGPRTSSLKLTHVRIFYRDALLQMLLGLHDIQEFILQDPIWTFSRRQLILAGEAISQMTQLRVLKLQYCAHDYLLAAVGDSCHNLLVLDVRGSRSVSDRGIAALITPASAMEGQLLKGGKKQDSGRCLGKAVKSITSKITMALVEPKSLENDNELEEDSIVQLSPCCQTLVCVDLRCTKVSSTGVAWLTSAVSPKARIASIIGS</sequence>
<comment type="caution">
    <text evidence="1">The sequence shown here is derived from an EMBL/GenBank/DDBJ whole genome shotgun (WGS) entry which is preliminary data.</text>
</comment>
<evidence type="ECO:0000313" key="1">
    <source>
        <dbReference type="EMBL" id="CAL4122796.1"/>
    </source>
</evidence>
<dbReference type="Proteomes" id="UP001497623">
    <property type="component" value="Unassembled WGS sequence"/>
</dbReference>
<organism evidence="1 2">
    <name type="scientific">Meganyctiphanes norvegica</name>
    <name type="common">Northern krill</name>
    <name type="synonym">Thysanopoda norvegica</name>
    <dbReference type="NCBI Taxonomy" id="48144"/>
    <lineage>
        <taxon>Eukaryota</taxon>
        <taxon>Metazoa</taxon>
        <taxon>Ecdysozoa</taxon>
        <taxon>Arthropoda</taxon>
        <taxon>Crustacea</taxon>
        <taxon>Multicrustacea</taxon>
        <taxon>Malacostraca</taxon>
        <taxon>Eumalacostraca</taxon>
        <taxon>Eucarida</taxon>
        <taxon>Euphausiacea</taxon>
        <taxon>Euphausiidae</taxon>
        <taxon>Meganyctiphanes</taxon>
    </lineage>
</organism>
<proteinExistence type="predicted"/>
<reference evidence="1 2" key="1">
    <citation type="submission" date="2024-05" db="EMBL/GenBank/DDBJ databases">
        <authorList>
            <person name="Wallberg A."/>
        </authorList>
    </citation>
    <scope>NUCLEOTIDE SEQUENCE [LARGE SCALE GENOMIC DNA]</scope>
</reference>
<gene>
    <name evidence="1" type="ORF">MNOR_LOCUS23518</name>
</gene>
<dbReference type="InterPro" id="IPR032675">
    <property type="entry name" value="LRR_dom_sf"/>
</dbReference>
<protein>
    <submittedName>
        <fullName evidence="1">Uncharacterized protein</fullName>
    </submittedName>
</protein>
<accession>A0AAV2RGV9</accession>
<feature type="non-terminal residue" evidence="1">
    <location>
        <position position="1"/>
    </location>
</feature>
<evidence type="ECO:0000313" key="2">
    <source>
        <dbReference type="Proteomes" id="UP001497623"/>
    </source>
</evidence>
<name>A0AAV2RGV9_MEGNR</name>